<evidence type="ECO:0000313" key="2">
    <source>
        <dbReference type="Proteomes" id="UP000789920"/>
    </source>
</evidence>
<gene>
    <name evidence="1" type="ORF">RPERSI_LOCUS9864</name>
</gene>
<name>A0ACA9PC22_9GLOM</name>
<proteinExistence type="predicted"/>
<evidence type="ECO:0000313" key="1">
    <source>
        <dbReference type="EMBL" id="CAG8697627.1"/>
    </source>
</evidence>
<dbReference type="Proteomes" id="UP000789920">
    <property type="component" value="Unassembled WGS sequence"/>
</dbReference>
<organism evidence="1 2">
    <name type="scientific">Racocetra persica</name>
    <dbReference type="NCBI Taxonomy" id="160502"/>
    <lineage>
        <taxon>Eukaryota</taxon>
        <taxon>Fungi</taxon>
        <taxon>Fungi incertae sedis</taxon>
        <taxon>Mucoromycota</taxon>
        <taxon>Glomeromycotina</taxon>
        <taxon>Glomeromycetes</taxon>
        <taxon>Diversisporales</taxon>
        <taxon>Gigasporaceae</taxon>
        <taxon>Racocetra</taxon>
    </lineage>
</organism>
<accession>A0ACA9PC22</accession>
<sequence length="41" mass="4533">QIKSINCSTEPVLVQGRFVSANRNVKFRHAAGSTIYNEIAL</sequence>
<feature type="non-terminal residue" evidence="1">
    <location>
        <position position="1"/>
    </location>
</feature>
<protein>
    <submittedName>
        <fullName evidence="1">5691_t:CDS:1</fullName>
    </submittedName>
</protein>
<keyword evidence="2" id="KW-1185">Reference proteome</keyword>
<reference evidence="1" key="1">
    <citation type="submission" date="2021-06" db="EMBL/GenBank/DDBJ databases">
        <authorList>
            <person name="Kallberg Y."/>
            <person name="Tangrot J."/>
            <person name="Rosling A."/>
        </authorList>
    </citation>
    <scope>NUCLEOTIDE SEQUENCE</scope>
    <source>
        <strain evidence="1">MA461A</strain>
    </source>
</reference>
<dbReference type="EMBL" id="CAJVQC010018997">
    <property type="protein sequence ID" value="CAG8697627.1"/>
    <property type="molecule type" value="Genomic_DNA"/>
</dbReference>
<comment type="caution">
    <text evidence="1">The sequence shown here is derived from an EMBL/GenBank/DDBJ whole genome shotgun (WGS) entry which is preliminary data.</text>
</comment>